<dbReference type="EMBL" id="CP003273">
    <property type="protein sequence ID" value="AGL02639.1"/>
    <property type="molecule type" value="Genomic_DNA"/>
</dbReference>
<dbReference type="NCBIfam" id="TIGR03936">
    <property type="entry name" value="sam_1_link_chp"/>
    <property type="match status" value="1"/>
</dbReference>
<dbReference type="AlphaFoldDB" id="R4KJ45"/>
<dbReference type="STRING" id="767817.Desgi_3293"/>
<dbReference type="Pfam" id="PF10105">
    <property type="entry name" value="DUF2344"/>
    <property type="match status" value="1"/>
</dbReference>
<feature type="domain" description="DUF2344" evidence="1">
    <location>
        <begin position="3"/>
        <end position="190"/>
    </location>
</feature>
<protein>
    <submittedName>
        <fullName evidence="2">Radical SAM-linked protein</fullName>
    </submittedName>
</protein>
<dbReference type="OrthoDB" id="9780488at2"/>
<organism evidence="2 3">
    <name type="scientific">Desulfoscipio gibsoniae DSM 7213</name>
    <dbReference type="NCBI Taxonomy" id="767817"/>
    <lineage>
        <taxon>Bacteria</taxon>
        <taxon>Bacillati</taxon>
        <taxon>Bacillota</taxon>
        <taxon>Clostridia</taxon>
        <taxon>Eubacteriales</taxon>
        <taxon>Desulfallaceae</taxon>
        <taxon>Desulfoscipio</taxon>
    </lineage>
</organism>
<reference evidence="2 3" key="1">
    <citation type="submission" date="2012-01" db="EMBL/GenBank/DDBJ databases">
        <title>Complete sequence of Desulfotomaculum gibsoniae DSM 7213.</title>
        <authorList>
            <consortium name="US DOE Joint Genome Institute"/>
            <person name="Lucas S."/>
            <person name="Han J."/>
            <person name="Lapidus A."/>
            <person name="Cheng J.-F."/>
            <person name="Goodwin L."/>
            <person name="Pitluck S."/>
            <person name="Peters L."/>
            <person name="Ovchinnikova G."/>
            <person name="Teshima H."/>
            <person name="Detter J.C."/>
            <person name="Han C."/>
            <person name="Tapia R."/>
            <person name="Land M."/>
            <person name="Hauser L."/>
            <person name="Kyrpides N."/>
            <person name="Ivanova N."/>
            <person name="Pagani I."/>
            <person name="Parshina S."/>
            <person name="Plugge C."/>
            <person name="Muyzer G."/>
            <person name="Kuever J."/>
            <person name="Ivanova A."/>
            <person name="Nazina T."/>
            <person name="Klenk H.-P."/>
            <person name="Brambilla E."/>
            <person name="Spring S."/>
            <person name="Stams A.F."/>
            <person name="Woyke T."/>
        </authorList>
    </citation>
    <scope>NUCLEOTIDE SEQUENCE [LARGE SCALE GENOMIC DNA]</scope>
    <source>
        <strain evidence="2 3">DSM 7213</strain>
    </source>
</reference>
<dbReference type="eggNOG" id="COG5011">
    <property type="taxonomic scope" value="Bacteria"/>
</dbReference>
<keyword evidence="3" id="KW-1185">Reference proteome</keyword>
<sequence length="218" mass="24223">MPRYRIQYSKRGPACYISHLDLVRTLERAFRRAGLPIAFSEGFNPHPRFSFAAPLPVGVEGLAEVLEVDMKESVDHRELAERLNGALPPGLVVLEVTDVPDNAPAPMAALTGAGYIVHLDDDDLPGPLPEEAVQRFLARGQVEVTRKSKDGKKKIRNIRPGILKFDVLSQVNGLTIRLALKTGSIMNVRPEDVIVEFFRYTGITVNKADLQIIRTELF</sequence>
<dbReference type="KEGG" id="dgi:Desgi_3293"/>
<dbReference type="RefSeq" id="WP_006523299.1">
    <property type="nucleotide sequence ID" value="NC_021184.1"/>
</dbReference>
<evidence type="ECO:0000313" key="2">
    <source>
        <dbReference type="EMBL" id="AGL02639.1"/>
    </source>
</evidence>
<name>R4KJ45_9FIRM</name>
<evidence type="ECO:0000259" key="1">
    <source>
        <dbReference type="Pfam" id="PF10105"/>
    </source>
</evidence>
<proteinExistence type="predicted"/>
<evidence type="ECO:0000313" key="3">
    <source>
        <dbReference type="Proteomes" id="UP000013520"/>
    </source>
</evidence>
<accession>R4KJ45</accession>
<dbReference type="HOGENOM" id="CLU_083579_0_1_9"/>
<gene>
    <name evidence="2" type="ORF">Desgi_3293</name>
</gene>
<dbReference type="Proteomes" id="UP000013520">
    <property type="component" value="Chromosome"/>
</dbReference>
<dbReference type="InterPro" id="IPR018768">
    <property type="entry name" value="DUF2344"/>
</dbReference>